<accession>A0A4Y4C4B7</accession>
<comment type="caution">
    <text evidence="2">The sequence shown here is derived from an EMBL/GenBank/DDBJ whole genome shotgun (WGS) entry which is preliminary data.</text>
</comment>
<reference evidence="2 3" key="1">
    <citation type="submission" date="2019-06" db="EMBL/GenBank/DDBJ databases">
        <title>Whole genome shotgun sequence of Corynebacterium variabile NBRC 15286.</title>
        <authorList>
            <person name="Hosoyama A."/>
            <person name="Uohara A."/>
            <person name="Ohji S."/>
            <person name="Ichikawa N."/>
        </authorList>
    </citation>
    <scope>NUCLEOTIDE SEQUENCE [LARGE SCALE GENOMIC DNA]</scope>
    <source>
        <strain evidence="2 3">NBRC 15286</strain>
    </source>
</reference>
<organism evidence="2 3">
    <name type="scientific">Corynebacterium variabile</name>
    <dbReference type="NCBI Taxonomy" id="1727"/>
    <lineage>
        <taxon>Bacteria</taxon>
        <taxon>Bacillati</taxon>
        <taxon>Actinomycetota</taxon>
        <taxon>Actinomycetes</taxon>
        <taxon>Mycobacteriales</taxon>
        <taxon>Corynebacteriaceae</taxon>
        <taxon>Corynebacterium</taxon>
    </lineage>
</organism>
<dbReference type="EMBL" id="BJNT01000015">
    <property type="protein sequence ID" value="GEC86682.1"/>
    <property type="molecule type" value="Genomic_DNA"/>
</dbReference>
<dbReference type="AlphaFoldDB" id="A0A4Y4C4B7"/>
<proteinExistence type="predicted"/>
<evidence type="ECO:0000256" key="1">
    <source>
        <dbReference type="SAM" id="MobiDB-lite"/>
    </source>
</evidence>
<name>A0A4Y4C4B7_9CORY</name>
<feature type="compositionally biased region" description="Basic residues" evidence="1">
    <location>
        <begin position="108"/>
        <end position="117"/>
    </location>
</feature>
<sequence length="117" mass="11831">MPVVGCLGDRSTEDGDVAVVVAADQPGYTYVQDAGVPGDGQVCESSFDVVTDPAALSAARAAEVDGHRVAVQVGDVAGVGGVVDAQAEFGGSADRVGDEVRGSSRRDGRVRHGSWSD</sequence>
<dbReference type="Proteomes" id="UP000319986">
    <property type="component" value="Unassembled WGS sequence"/>
</dbReference>
<protein>
    <submittedName>
        <fullName evidence="2">Uncharacterized protein</fullName>
    </submittedName>
</protein>
<feature type="region of interest" description="Disordered" evidence="1">
    <location>
        <begin position="93"/>
        <end position="117"/>
    </location>
</feature>
<gene>
    <name evidence="2" type="ORF">CVA01_19960</name>
</gene>
<feature type="compositionally biased region" description="Basic and acidic residues" evidence="1">
    <location>
        <begin position="95"/>
        <end position="107"/>
    </location>
</feature>
<evidence type="ECO:0000313" key="3">
    <source>
        <dbReference type="Proteomes" id="UP000319986"/>
    </source>
</evidence>
<evidence type="ECO:0000313" key="2">
    <source>
        <dbReference type="EMBL" id="GEC86682.1"/>
    </source>
</evidence>